<evidence type="ECO:0000313" key="2">
    <source>
        <dbReference type="Proteomes" id="UP000267249"/>
    </source>
</evidence>
<evidence type="ECO:0000313" key="1">
    <source>
        <dbReference type="EMBL" id="AZB72234.1"/>
    </source>
</evidence>
<proteinExistence type="predicted"/>
<dbReference type="CDD" id="cd02980">
    <property type="entry name" value="TRX_Fd_family"/>
    <property type="match status" value="1"/>
</dbReference>
<protein>
    <submittedName>
        <fullName evidence="1">(2Fe-2S) ferredoxin domain-containing protein</fullName>
    </submittedName>
</protein>
<dbReference type="RefSeq" id="WP_208676278.1">
    <property type="nucleotide sequence ID" value="NZ_CP030139.2"/>
</dbReference>
<organism evidence="1 2">
    <name type="scientific">Synechococcus elongatus PCC 11801</name>
    <dbReference type="NCBI Taxonomy" id="2219813"/>
    <lineage>
        <taxon>Bacteria</taxon>
        <taxon>Bacillati</taxon>
        <taxon>Cyanobacteriota</taxon>
        <taxon>Cyanophyceae</taxon>
        <taxon>Synechococcales</taxon>
        <taxon>Synechococcaceae</taxon>
        <taxon>Synechococcus</taxon>
    </lineage>
</organism>
<dbReference type="InterPro" id="IPR036249">
    <property type="entry name" value="Thioredoxin-like_sf"/>
</dbReference>
<dbReference type="Proteomes" id="UP000267249">
    <property type="component" value="Chromosome"/>
</dbReference>
<dbReference type="SUPFAM" id="SSF52833">
    <property type="entry name" value="Thioredoxin-like"/>
    <property type="match status" value="1"/>
</dbReference>
<gene>
    <name evidence="1" type="ORF">DOP62_05400</name>
</gene>
<name>A0AAN1UU40_SYNEL</name>
<accession>A0AAN1UU40</accession>
<dbReference type="EMBL" id="CP030139">
    <property type="protein sequence ID" value="AZB72234.1"/>
    <property type="molecule type" value="Genomic_DNA"/>
</dbReference>
<dbReference type="AlphaFoldDB" id="A0AAN1UU40"/>
<dbReference type="Gene3D" id="3.40.30.10">
    <property type="entry name" value="Glutaredoxin"/>
    <property type="match status" value="1"/>
</dbReference>
<reference evidence="1 2" key="1">
    <citation type="journal article" date="2018" name="Sci. Rep.">
        <title>Genome Features and Biochemical Characteristics of a Robust, Fast Growing and Naturally Transformable Cyanobacterium Synechococcus elongatus PCC 11801 Isolated from India.</title>
        <authorList>
            <person name="Jaiswal D."/>
            <person name="Sengupta A."/>
            <person name="Sohoni S."/>
            <person name="Sengupta S."/>
            <person name="Phadnavis A.G."/>
            <person name="Pakrasi H.B."/>
            <person name="Wangikar P.P."/>
        </authorList>
    </citation>
    <scope>NUCLEOTIDE SEQUENCE [LARGE SCALE GENOMIC DNA]</scope>
    <source>
        <strain evidence="1 2">PCC 11801</strain>
    </source>
</reference>
<sequence length="185" mass="20175">MKLPFYLEGYFLGLTDPTDTVEVRLIEVQSGGGNRYTLKLAKPLRRLPWQKLAMGQPLRIEGQQSFQGLGLPPKLKAERVLFDPAGLPALASVQSNTQRQVPVLEVCTKGTCRRRGALELCDRLKAEAQTCAVEVRASGCLGRCKQGINVRCSSDNKILSQLSPQEASELLAPWRIATAAIAAVS</sequence>